<keyword evidence="3" id="KW-0479">Metal-binding</keyword>
<evidence type="ECO:0000256" key="5">
    <source>
        <dbReference type="ARBA" id="ARBA00022833"/>
    </source>
</evidence>
<gene>
    <name evidence="9" type="ORF">BBG48_005290</name>
</gene>
<accession>A0A371ILI5</accession>
<name>A0A371ILI5_9FIRM</name>
<evidence type="ECO:0000259" key="8">
    <source>
        <dbReference type="PROSITE" id="PS50249"/>
    </source>
</evidence>
<dbReference type="Proteomes" id="UP000093352">
    <property type="component" value="Unassembled WGS sequence"/>
</dbReference>
<dbReference type="GO" id="GO:0008237">
    <property type="term" value="F:metallopeptidase activity"/>
    <property type="evidence" value="ECO:0007669"/>
    <property type="project" value="UniProtKB-KW"/>
</dbReference>
<dbReference type="PANTHER" id="PTHR30471">
    <property type="entry name" value="DNA REPAIR PROTEIN RADC"/>
    <property type="match status" value="1"/>
</dbReference>
<keyword evidence="2" id="KW-0645">Protease</keyword>
<dbReference type="GO" id="GO:0046872">
    <property type="term" value="F:metal ion binding"/>
    <property type="evidence" value="ECO:0007669"/>
    <property type="project" value="UniProtKB-KW"/>
</dbReference>
<dbReference type="NCBIfam" id="NF000642">
    <property type="entry name" value="PRK00024.1"/>
    <property type="match status" value="1"/>
</dbReference>
<dbReference type="InterPro" id="IPR025657">
    <property type="entry name" value="RadC_JAB"/>
</dbReference>
<evidence type="ECO:0000256" key="7">
    <source>
        <dbReference type="RuleBase" id="RU003797"/>
    </source>
</evidence>
<dbReference type="PROSITE" id="PS01302">
    <property type="entry name" value="UPF0758"/>
    <property type="match status" value="1"/>
</dbReference>
<dbReference type="STRING" id="1871336.BBG48_10490"/>
<evidence type="ECO:0000313" key="10">
    <source>
        <dbReference type="Proteomes" id="UP000093352"/>
    </source>
</evidence>
<dbReference type="InterPro" id="IPR010994">
    <property type="entry name" value="RuvA_2-like"/>
</dbReference>
<keyword evidence="5" id="KW-0862">Zinc</keyword>
<dbReference type="RefSeq" id="WP_068913418.1">
    <property type="nucleotide sequence ID" value="NZ_MBEW02000008.1"/>
</dbReference>
<sequence>MTKKEVINPQMEVDFKPREKLITSGSSYLTNVELLAILLDTGTKEQNVLQLADELLHFAGSINNLPKLDVKMLQKVKGVGPAKACKIVASMELASRALKSDLLEMPQITSPSKVIDYFKYELSSLNVEIVKLVCLDAKNRITFSKNITKGTTNMSLVSVKDIYKEAMLRDACGIIVIHNHPSGDPTPSRNDIDVTNNLKKTGEIVGIPLIDHLIYGCSDKVYSFMKEDTI</sequence>
<dbReference type="NCBIfam" id="TIGR00608">
    <property type="entry name" value="radc"/>
    <property type="match status" value="1"/>
</dbReference>
<dbReference type="SUPFAM" id="SSF102712">
    <property type="entry name" value="JAB1/MPN domain"/>
    <property type="match status" value="1"/>
</dbReference>
<feature type="domain" description="MPN" evidence="8">
    <location>
        <begin position="107"/>
        <end position="230"/>
    </location>
</feature>
<dbReference type="Pfam" id="PF04002">
    <property type="entry name" value="RadC"/>
    <property type="match status" value="1"/>
</dbReference>
<dbReference type="InterPro" id="IPR046778">
    <property type="entry name" value="UPF0758_N"/>
</dbReference>
<dbReference type="GO" id="GO:0006508">
    <property type="term" value="P:proteolysis"/>
    <property type="evidence" value="ECO:0007669"/>
    <property type="project" value="UniProtKB-KW"/>
</dbReference>
<proteinExistence type="inferred from homology"/>
<evidence type="ECO:0000256" key="2">
    <source>
        <dbReference type="ARBA" id="ARBA00022670"/>
    </source>
</evidence>
<dbReference type="AlphaFoldDB" id="A0A371ILI5"/>
<evidence type="ECO:0000313" key="9">
    <source>
        <dbReference type="EMBL" id="RDY21343.1"/>
    </source>
</evidence>
<dbReference type="Gene3D" id="3.40.140.10">
    <property type="entry name" value="Cytidine Deaminase, domain 2"/>
    <property type="match status" value="1"/>
</dbReference>
<evidence type="ECO:0000256" key="6">
    <source>
        <dbReference type="ARBA" id="ARBA00023049"/>
    </source>
</evidence>
<reference evidence="9 10" key="1">
    <citation type="journal article" date="2016" name="Genome Announc.">
        <title>Draft Genome Sequence of Criibacterium bergeronii gen. nov., sp. nov., Strain CCRI-22567T, Isolated from a Vaginal Sample from a Woman with Bacterial Vaginosis.</title>
        <authorList>
            <person name="Maheux A.F."/>
            <person name="Berube E."/>
            <person name="Boudreau D.K."/>
            <person name="Raymond F."/>
            <person name="Corbeil J."/>
            <person name="Roy P.H."/>
            <person name="Boissinot M."/>
            <person name="Omar R.F."/>
        </authorList>
    </citation>
    <scope>NUCLEOTIDE SEQUENCE [LARGE SCALE GENOMIC DNA]</scope>
    <source>
        <strain evidence="9 10">CCRI-22567</strain>
    </source>
</reference>
<organism evidence="9 10">
    <name type="scientific">Criibacterium bergeronii</name>
    <dbReference type="NCBI Taxonomy" id="1871336"/>
    <lineage>
        <taxon>Bacteria</taxon>
        <taxon>Bacillati</taxon>
        <taxon>Bacillota</taxon>
        <taxon>Clostridia</taxon>
        <taxon>Peptostreptococcales</taxon>
        <taxon>Filifactoraceae</taxon>
        <taxon>Criibacterium</taxon>
    </lineage>
</organism>
<keyword evidence="10" id="KW-1185">Reference proteome</keyword>
<dbReference type="SUPFAM" id="SSF47781">
    <property type="entry name" value="RuvA domain 2-like"/>
    <property type="match status" value="1"/>
</dbReference>
<dbReference type="InterPro" id="IPR001405">
    <property type="entry name" value="UPF0758"/>
</dbReference>
<dbReference type="CDD" id="cd08071">
    <property type="entry name" value="MPN_DUF2466"/>
    <property type="match status" value="1"/>
</dbReference>
<dbReference type="Pfam" id="PF20582">
    <property type="entry name" value="UPF0758_N"/>
    <property type="match status" value="1"/>
</dbReference>
<keyword evidence="6" id="KW-0482">Metalloprotease</keyword>
<comment type="caution">
    <text evidence="9">The sequence shown here is derived from an EMBL/GenBank/DDBJ whole genome shotgun (WGS) entry which is preliminary data.</text>
</comment>
<protein>
    <submittedName>
        <fullName evidence="9">JAB domain-containing protein</fullName>
    </submittedName>
</protein>
<comment type="similarity">
    <text evidence="1 7">Belongs to the UPF0758 family.</text>
</comment>
<dbReference type="EMBL" id="MBEW02000008">
    <property type="protein sequence ID" value="RDY21343.1"/>
    <property type="molecule type" value="Genomic_DNA"/>
</dbReference>
<evidence type="ECO:0000256" key="1">
    <source>
        <dbReference type="ARBA" id="ARBA00010243"/>
    </source>
</evidence>
<dbReference type="PROSITE" id="PS50249">
    <property type="entry name" value="MPN"/>
    <property type="match status" value="1"/>
</dbReference>
<dbReference type="InterPro" id="IPR037518">
    <property type="entry name" value="MPN"/>
</dbReference>
<dbReference type="PANTHER" id="PTHR30471:SF3">
    <property type="entry name" value="UPF0758 PROTEIN YEES-RELATED"/>
    <property type="match status" value="1"/>
</dbReference>
<evidence type="ECO:0000256" key="4">
    <source>
        <dbReference type="ARBA" id="ARBA00022801"/>
    </source>
</evidence>
<keyword evidence="4" id="KW-0378">Hydrolase</keyword>
<dbReference type="InterPro" id="IPR020891">
    <property type="entry name" value="UPF0758_CS"/>
</dbReference>
<evidence type="ECO:0000256" key="3">
    <source>
        <dbReference type="ARBA" id="ARBA00022723"/>
    </source>
</evidence>